<protein>
    <submittedName>
        <fullName evidence="2">Tat pathway signal sequence domain protein</fullName>
    </submittedName>
</protein>
<evidence type="ECO:0000256" key="1">
    <source>
        <dbReference type="SAM" id="SignalP"/>
    </source>
</evidence>
<evidence type="ECO:0000313" key="2">
    <source>
        <dbReference type="EMBL" id="ABM09256.1"/>
    </source>
</evidence>
<evidence type="ECO:0000313" key="3">
    <source>
        <dbReference type="Proteomes" id="UP000000637"/>
    </source>
</evidence>
<feature type="chain" id="PRO_5002636134" evidence="1">
    <location>
        <begin position="29"/>
        <end position="616"/>
    </location>
</feature>
<feature type="signal peptide" evidence="1">
    <location>
        <begin position="1"/>
        <end position="28"/>
    </location>
</feature>
<dbReference type="HOGENOM" id="CLU_443238_0_0_11"/>
<organism evidence="2 3">
    <name type="scientific">Paenarthrobacter aurescens (strain TC1)</name>
    <dbReference type="NCBI Taxonomy" id="290340"/>
    <lineage>
        <taxon>Bacteria</taxon>
        <taxon>Bacillati</taxon>
        <taxon>Actinomycetota</taxon>
        <taxon>Actinomycetes</taxon>
        <taxon>Micrococcales</taxon>
        <taxon>Micrococcaceae</taxon>
        <taxon>Paenarthrobacter</taxon>
    </lineage>
</organism>
<keyword evidence="1" id="KW-0732">Signal</keyword>
<gene>
    <name evidence="2" type="ordered locus">AAur_4142</name>
</gene>
<reference evidence="2 3" key="1">
    <citation type="journal article" date="2006" name="PLoS Genet.">
        <title>Secrets of soil survival revealed by the genome sequence of Arthrobacter aurescens TC1.</title>
        <authorList>
            <person name="Mongodin E.F."/>
            <person name="Shapir N."/>
            <person name="Daugherty S.C."/>
            <person name="DeBoy R.T."/>
            <person name="Emerson J.B."/>
            <person name="Shvartzbeyn A."/>
            <person name="Radune D."/>
            <person name="Vamathevan J."/>
            <person name="Riggs F."/>
            <person name="Grinberg V."/>
            <person name="Khouri H."/>
            <person name="Wackett L.P."/>
            <person name="Nelson K.E."/>
            <person name="Sadowsky M.J."/>
        </authorList>
    </citation>
    <scope>NUCLEOTIDE SEQUENCE [LARGE SCALE GENOMIC DNA]</scope>
    <source>
        <strain evidence="2 3">TC1</strain>
    </source>
</reference>
<dbReference type="OrthoDB" id="4954401at2"/>
<dbReference type="EMBL" id="CP000474">
    <property type="protein sequence ID" value="ABM09256.1"/>
    <property type="molecule type" value="Genomic_DNA"/>
</dbReference>
<proteinExistence type="predicted"/>
<dbReference type="KEGG" id="aau:AAur_4142"/>
<sequence length="616" mass="65767">MTLDRRTLINASGLALVAGVVAAQPAAAATTVMKSAKRTYYASDFGILPRAIMPKITDGNKKYSRGKIGKPNVQAVGAAIDTAAVDQSDEINAFLSQIANLGGGVAIFEGSIDQLVGYGVKKPIIMLPEVAIWGLGWNKTTFMLLDGANCSVFVNKPGPGSNYHVLRDLRINGNRWGQDFGVLDYTAPGATIAGADAAFTIDKIPKHPANPDNWQYNSHGILMVPDYTNPSAPINGDTYAHFENIIVVQPYGSAAMTSKNGGEVRFRNIVSEGAGGNGIQVGYDTFLSDVTVAVPEYHGFMQRNGSARFTNTKAFWCGQVFERWQVGGGDLTTRRASAGYNIAAKNCQFSSSEAQNCGGEGFLIDGSESIVGQLSAIANNMLADTDARSNPLNHPGIPDSYVSDVVWTNRGTTPAPTPESYPGVRLRGKSKYNNLMVISRTQELQGAGPLGQQAYAIGLDPAGTVKNNISVVHSDGYDGLRVKDIITPMLIALTGAVVQAKDLHASIVNNWIVADGRPLSDAVRQAPLDLHTIDIPGTYIAMGAGDMLGQVPQDQVPGPKYKNHPFAGGMVRVICTEYNGHLVMEATRLDDAGAPYTNIKFSTEANWQGWVQRSRA</sequence>
<dbReference type="Gene3D" id="2.160.20.10">
    <property type="entry name" value="Single-stranded right-handed beta-helix, Pectin lyase-like"/>
    <property type="match status" value="1"/>
</dbReference>
<dbReference type="PROSITE" id="PS51318">
    <property type="entry name" value="TAT"/>
    <property type="match status" value="1"/>
</dbReference>
<dbReference type="RefSeq" id="WP_011776733.1">
    <property type="nucleotide sequence ID" value="NC_008711.1"/>
</dbReference>
<dbReference type="AlphaFoldDB" id="A1RC47"/>
<dbReference type="InterPro" id="IPR006311">
    <property type="entry name" value="TAT_signal"/>
</dbReference>
<dbReference type="Proteomes" id="UP000000637">
    <property type="component" value="Chromosome"/>
</dbReference>
<name>A1RC47_PAEAT</name>
<dbReference type="InterPro" id="IPR012334">
    <property type="entry name" value="Pectin_lyas_fold"/>
</dbReference>
<keyword evidence="3" id="KW-1185">Reference proteome</keyword>
<accession>A1RC47</accession>